<gene>
    <name evidence="9" type="ORF">FGF68_03125</name>
</gene>
<evidence type="ECO:0000256" key="5">
    <source>
        <dbReference type="ARBA" id="ARBA00023004"/>
    </source>
</evidence>
<comment type="similarity">
    <text evidence="1 7">Belongs to the ferritin family. Prokaryotic subfamily.</text>
</comment>
<comment type="function">
    <text evidence="7">Iron-storage protein.</text>
</comment>
<comment type="caution">
    <text evidence="9">The sequence shown here is derived from an EMBL/GenBank/DDBJ whole genome shotgun (WGS) entry which is preliminary data.</text>
</comment>
<dbReference type="Pfam" id="PF00210">
    <property type="entry name" value="Ferritin"/>
    <property type="match status" value="1"/>
</dbReference>
<dbReference type="PROSITE" id="PS50905">
    <property type="entry name" value="FERRITIN_LIKE"/>
    <property type="match status" value="1"/>
</dbReference>
<dbReference type="CDD" id="cd01055">
    <property type="entry name" value="Nonheme_Ferritin"/>
    <property type="match status" value="1"/>
</dbReference>
<feature type="binding site" evidence="6">
    <location>
        <position position="94"/>
    </location>
    <ligand>
        <name>Fe cation</name>
        <dbReference type="ChEBI" id="CHEBI:24875"/>
        <label>1</label>
    </ligand>
</feature>
<dbReference type="GO" id="GO:0042802">
    <property type="term" value="F:identical protein binding"/>
    <property type="evidence" value="ECO:0007669"/>
    <property type="project" value="UniProtKB-ARBA"/>
</dbReference>
<evidence type="ECO:0000256" key="6">
    <source>
        <dbReference type="PIRSR" id="PIRSR601519-1"/>
    </source>
</evidence>
<keyword evidence="5 6" id="KW-0408">Iron</keyword>
<dbReference type="GO" id="GO:0006826">
    <property type="term" value="P:iron ion transport"/>
    <property type="evidence" value="ECO:0007669"/>
    <property type="project" value="InterPro"/>
</dbReference>
<keyword evidence="4" id="KW-0560">Oxidoreductase</keyword>
<comment type="subcellular location">
    <subcellularLocation>
        <location evidence="7">Cytoplasm</location>
    </subcellularLocation>
</comment>
<proteinExistence type="inferred from homology"/>
<evidence type="ECO:0000313" key="10">
    <source>
        <dbReference type="Proteomes" id="UP000309544"/>
    </source>
</evidence>
<evidence type="ECO:0000256" key="2">
    <source>
        <dbReference type="ARBA" id="ARBA00022434"/>
    </source>
</evidence>
<feature type="binding site" evidence="6">
    <location>
        <position position="50"/>
    </location>
    <ligand>
        <name>Fe cation</name>
        <dbReference type="ChEBI" id="CHEBI:24875"/>
        <label>1</label>
    </ligand>
</feature>
<dbReference type="GO" id="GO:0008199">
    <property type="term" value="F:ferric iron binding"/>
    <property type="evidence" value="ECO:0007669"/>
    <property type="project" value="InterPro"/>
</dbReference>
<dbReference type="GO" id="GO:0005829">
    <property type="term" value="C:cytosol"/>
    <property type="evidence" value="ECO:0007669"/>
    <property type="project" value="TreeGrafter"/>
</dbReference>
<protein>
    <recommendedName>
        <fullName evidence="7">Ferritin</fullName>
        <ecNumber evidence="7">1.16.3.2</ecNumber>
    </recommendedName>
</protein>
<evidence type="ECO:0000256" key="1">
    <source>
        <dbReference type="ARBA" id="ARBA00006950"/>
    </source>
</evidence>
<comment type="catalytic activity">
    <reaction evidence="7">
        <text>4 Fe(2+) + O2 + 6 H2O = 4 iron(III) oxide-hydroxide + 12 H(+)</text>
        <dbReference type="Rhea" id="RHEA:11972"/>
        <dbReference type="ChEBI" id="CHEBI:15377"/>
        <dbReference type="ChEBI" id="CHEBI:15378"/>
        <dbReference type="ChEBI" id="CHEBI:15379"/>
        <dbReference type="ChEBI" id="CHEBI:29033"/>
        <dbReference type="ChEBI" id="CHEBI:78619"/>
        <dbReference type="EC" id="1.16.3.2"/>
    </reaction>
</comment>
<dbReference type="InterPro" id="IPR009078">
    <property type="entry name" value="Ferritin-like_SF"/>
</dbReference>
<dbReference type="PANTHER" id="PTHR11431">
    <property type="entry name" value="FERRITIN"/>
    <property type="match status" value="1"/>
</dbReference>
<keyword evidence="3 6" id="KW-0479">Metal-binding</keyword>
<dbReference type="InterPro" id="IPR008331">
    <property type="entry name" value="Ferritin_DPS_dom"/>
</dbReference>
<sequence>MISKTLQKAINDQIQKEFYSSYLYLSMAAYAESENLPGFAHWLRLQQQEEQGHAMKLYKYLNERGGRVELQAIEQPPTEFSSPTKMFEEVLEHERFVTASINKLYEKALKENDYAAQIMLQWFIEEQVEEEATASEILETLKMAGEKGQALLMLDRQLARRGMD</sequence>
<reference evidence="9 10" key="1">
    <citation type="submission" date="2019-05" db="EMBL/GenBank/DDBJ databases">
        <title>Draft Whole-Genome sequence of the green sulfur bacterium Prosthecochloris vibrioformis DSM 260.</title>
        <authorList>
            <person name="Meyer T.E."/>
            <person name="Kyndt J.A."/>
        </authorList>
    </citation>
    <scope>NUCLEOTIDE SEQUENCE [LARGE SCALE GENOMIC DNA]</scope>
    <source>
        <strain evidence="9 10">DSM 260</strain>
    </source>
</reference>
<dbReference type="PANTHER" id="PTHR11431:SF127">
    <property type="entry name" value="BACTERIAL NON-HEME FERRITIN"/>
    <property type="match status" value="1"/>
</dbReference>
<feature type="binding site" evidence="6">
    <location>
        <position position="53"/>
    </location>
    <ligand>
        <name>Fe cation</name>
        <dbReference type="ChEBI" id="CHEBI:24875"/>
        <label>1</label>
    </ligand>
</feature>
<dbReference type="FunFam" id="1.20.1260.10:FF:000001">
    <property type="entry name" value="Non-heme ferritin"/>
    <property type="match status" value="1"/>
</dbReference>
<feature type="binding site" evidence="6">
    <location>
        <position position="127"/>
    </location>
    <ligand>
        <name>Fe cation</name>
        <dbReference type="ChEBI" id="CHEBI:24875"/>
        <label>1</label>
    </ligand>
</feature>
<evidence type="ECO:0000256" key="4">
    <source>
        <dbReference type="ARBA" id="ARBA00023002"/>
    </source>
</evidence>
<organism evidence="9 10">
    <name type="scientific">Prosthecochloris vibrioformis</name>
    <name type="common">Chlorobium vibrioforme</name>
    <dbReference type="NCBI Taxonomy" id="1098"/>
    <lineage>
        <taxon>Bacteria</taxon>
        <taxon>Pseudomonadati</taxon>
        <taxon>Chlorobiota</taxon>
        <taxon>Chlorobiia</taxon>
        <taxon>Chlorobiales</taxon>
        <taxon>Chlorobiaceae</taxon>
        <taxon>Prosthecochloris</taxon>
    </lineage>
</organism>
<dbReference type="GO" id="GO:0004322">
    <property type="term" value="F:ferroxidase activity"/>
    <property type="evidence" value="ECO:0007669"/>
    <property type="project" value="TreeGrafter"/>
</dbReference>
<name>A0A5C4S1Y8_PROVB</name>
<dbReference type="Proteomes" id="UP000309544">
    <property type="component" value="Unassembled WGS sequence"/>
</dbReference>
<dbReference type="RefSeq" id="WP_068866531.1">
    <property type="nucleotide sequence ID" value="NZ_VDCI01000002.1"/>
</dbReference>
<dbReference type="AlphaFoldDB" id="A0A5C4S1Y8"/>
<dbReference type="EMBL" id="VDCI01000002">
    <property type="protein sequence ID" value="TNJ37229.1"/>
    <property type="molecule type" value="Genomic_DNA"/>
</dbReference>
<keyword evidence="10" id="KW-1185">Reference proteome</keyword>
<keyword evidence="7" id="KW-0963">Cytoplasm</keyword>
<keyword evidence="2 7" id="KW-0409">Iron storage</keyword>
<evidence type="ECO:0000313" key="9">
    <source>
        <dbReference type="EMBL" id="TNJ37229.1"/>
    </source>
</evidence>
<dbReference type="InterPro" id="IPR009040">
    <property type="entry name" value="Ferritin-like_diiron"/>
</dbReference>
<evidence type="ECO:0000256" key="7">
    <source>
        <dbReference type="RuleBase" id="RU361145"/>
    </source>
</evidence>
<accession>A0A5C4S1Y8</accession>
<dbReference type="GO" id="GO:0008198">
    <property type="term" value="F:ferrous iron binding"/>
    <property type="evidence" value="ECO:0007669"/>
    <property type="project" value="TreeGrafter"/>
</dbReference>
<feature type="binding site" evidence="6">
    <location>
        <position position="17"/>
    </location>
    <ligand>
        <name>Fe cation</name>
        <dbReference type="ChEBI" id="CHEBI:24875"/>
        <label>1</label>
    </ligand>
</feature>
<feature type="domain" description="Ferritin-like diiron" evidence="8">
    <location>
        <begin position="1"/>
        <end position="145"/>
    </location>
</feature>
<dbReference type="InterPro" id="IPR012347">
    <property type="entry name" value="Ferritin-like"/>
</dbReference>
<dbReference type="SUPFAM" id="SSF47240">
    <property type="entry name" value="Ferritin-like"/>
    <property type="match status" value="1"/>
</dbReference>
<dbReference type="Gene3D" id="1.20.1260.10">
    <property type="match status" value="1"/>
</dbReference>
<evidence type="ECO:0000256" key="3">
    <source>
        <dbReference type="ARBA" id="ARBA00022723"/>
    </source>
</evidence>
<dbReference type="EC" id="1.16.3.2" evidence="7"/>
<evidence type="ECO:0000259" key="8">
    <source>
        <dbReference type="PROSITE" id="PS50905"/>
    </source>
</evidence>
<dbReference type="InterPro" id="IPR041719">
    <property type="entry name" value="Ferritin_prok"/>
</dbReference>
<dbReference type="InterPro" id="IPR001519">
    <property type="entry name" value="Ferritin"/>
</dbReference>
<dbReference type="GO" id="GO:0006879">
    <property type="term" value="P:intracellular iron ion homeostasis"/>
    <property type="evidence" value="ECO:0007669"/>
    <property type="project" value="UniProtKB-KW"/>
</dbReference>